<dbReference type="Gene3D" id="2.80.10.50">
    <property type="match status" value="1"/>
</dbReference>
<accession>A0ABY7KTK2</accession>
<name>A0ABY7KTK2_9ACTN</name>
<keyword evidence="4" id="KW-1185">Reference proteome</keyword>
<reference evidence="3" key="1">
    <citation type="submission" date="2022-12" db="EMBL/GenBank/DDBJ databases">
        <authorList>
            <person name="Ruckert C."/>
            <person name="Busche T."/>
            <person name="Kalinowski J."/>
            <person name="Wittmann C."/>
        </authorList>
    </citation>
    <scope>NUCLEOTIDE SEQUENCE</scope>
    <source>
        <strain evidence="3">DSM 40467</strain>
    </source>
</reference>
<evidence type="ECO:0000256" key="1">
    <source>
        <dbReference type="SAM" id="MobiDB-lite"/>
    </source>
</evidence>
<proteinExistence type="predicted"/>
<feature type="domain" description="Ricin B lectin" evidence="2">
    <location>
        <begin position="150"/>
        <end position="225"/>
    </location>
</feature>
<dbReference type="PROSITE" id="PS50231">
    <property type="entry name" value="RICIN_B_LECTIN"/>
    <property type="match status" value="1"/>
</dbReference>
<dbReference type="InterPro" id="IPR000772">
    <property type="entry name" value="Ricin_B_lectin"/>
</dbReference>
<evidence type="ECO:0000259" key="2">
    <source>
        <dbReference type="Pfam" id="PF00652"/>
    </source>
</evidence>
<dbReference type="SUPFAM" id="SSF50370">
    <property type="entry name" value="Ricin B-like lectins"/>
    <property type="match status" value="1"/>
</dbReference>
<sequence>MANRACPSKSFSHVELESLLAVRRSLPQKGAGGSTPQREIGEAESPEASATPTLTTIAANAYAWGYNFVLPGPAVSALRDGGTFMKLLGAMPPDVEPLIPMVEAYLADNLAAVAEMDDGAGMLLTATWMAPKVLIPTPLEWQSISSWLGQDLVLSVDQGSTSSGAQVVSWTYDPSDNSDQLWSYVNNLYIYNLKSNKVVEIADSDPNSSARIQINDYTGGLNQQWAICGDGFIRSLMNGNLLNISGSSTDPGTPVISYPPKYPPALQPPSNQSWSAPQGVWSSCNNLVTVIKNNTPVIMTVQGTPQSTTVLAYGTSVQILQPGAVGVYVSNYNNTITGDNAMGFAVYSEVAPGVSVSFYSHQHQCAYEGAKVWVDNSSGANGYSLNSSPSDWYPGAYHEFMPGTIVSSLEYSQNG</sequence>
<gene>
    <name evidence="3" type="ORF">STRCI_008632</name>
</gene>
<dbReference type="Pfam" id="PF00652">
    <property type="entry name" value="Ricin_B_lectin"/>
    <property type="match status" value="1"/>
</dbReference>
<protein>
    <submittedName>
        <fullName evidence="3">RICIN domain-containing protein</fullName>
    </submittedName>
</protein>
<dbReference type="Proteomes" id="UP001164439">
    <property type="component" value="Chromosome"/>
</dbReference>
<dbReference type="RefSeq" id="WP_269664432.1">
    <property type="nucleotide sequence ID" value="NZ_CP114413.1"/>
</dbReference>
<evidence type="ECO:0000313" key="3">
    <source>
        <dbReference type="EMBL" id="WAZ26945.1"/>
    </source>
</evidence>
<organism evidence="3 4">
    <name type="scientific">Streptomyces cinnabarinus</name>
    <dbReference type="NCBI Taxonomy" id="67287"/>
    <lineage>
        <taxon>Bacteria</taxon>
        <taxon>Bacillati</taxon>
        <taxon>Actinomycetota</taxon>
        <taxon>Actinomycetes</taxon>
        <taxon>Kitasatosporales</taxon>
        <taxon>Streptomycetaceae</taxon>
        <taxon>Streptomyces</taxon>
    </lineage>
</organism>
<dbReference type="InterPro" id="IPR035992">
    <property type="entry name" value="Ricin_B-like_lectins"/>
</dbReference>
<feature type="region of interest" description="Disordered" evidence="1">
    <location>
        <begin position="27"/>
        <end position="51"/>
    </location>
</feature>
<evidence type="ECO:0000313" key="4">
    <source>
        <dbReference type="Proteomes" id="UP001164439"/>
    </source>
</evidence>
<dbReference type="CDD" id="cd00161">
    <property type="entry name" value="beta-trefoil_Ricin-like"/>
    <property type="match status" value="1"/>
</dbReference>
<dbReference type="EMBL" id="CP114413">
    <property type="protein sequence ID" value="WAZ26945.1"/>
    <property type="molecule type" value="Genomic_DNA"/>
</dbReference>